<dbReference type="Proteomes" id="UP000030765">
    <property type="component" value="Unassembled WGS sequence"/>
</dbReference>
<dbReference type="GO" id="GO:0005634">
    <property type="term" value="C:nucleus"/>
    <property type="evidence" value="ECO:0007669"/>
    <property type="project" value="TreeGrafter"/>
</dbReference>
<evidence type="ECO:0000313" key="4">
    <source>
        <dbReference type="Proteomes" id="UP000030765"/>
    </source>
</evidence>
<dbReference type="OMA" id="NSFRNMP"/>
<dbReference type="OrthoDB" id="9899341at2759"/>
<protein>
    <submittedName>
        <fullName evidence="2">AGAP003214-PA-like protein</fullName>
    </submittedName>
</protein>
<dbReference type="AlphaFoldDB" id="A0A084WSL0"/>
<dbReference type="InterPro" id="IPR052835">
    <property type="entry name" value="Nepro"/>
</dbReference>
<proteinExistence type="predicted"/>
<keyword evidence="4" id="KW-1185">Reference proteome</keyword>
<dbReference type="GO" id="GO:0045747">
    <property type="term" value="P:positive regulation of Notch signaling pathway"/>
    <property type="evidence" value="ECO:0007669"/>
    <property type="project" value="TreeGrafter"/>
</dbReference>
<dbReference type="PANTHER" id="PTHR34761:SF1">
    <property type="entry name" value="NUCLEOLUS AND NEURAL PROGENITOR PROTEIN"/>
    <property type="match status" value="1"/>
</dbReference>
<reference evidence="3" key="2">
    <citation type="submission" date="2020-05" db="UniProtKB">
        <authorList>
            <consortium name="EnsemblMetazoa"/>
        </authorList>
    </citation>
    <scope>IDENTIFICATION</scope>
</reference>
<dbReference type="EMBL" id="ATLV01026615">
    <property type="status" value="NOT_ANNOTATED_CDS"/>
    <property type="molecule type" value="Genomic_DNA"/>
</dbReference>
<dbReference type="STRING" id="74873.A0A084WSL0"/>
<organism evidence="3 4">
    <name type="scientific">Anopheles sinensis</name>
    <name type="common">Mosquito</name>
    <dbReference type="NCBI Taxonomy" id="74873"/>
    <lineage>
        <taxon>Eukaryota</taxon>
        <taxon>Metazoa</taxon>
        <taxon>Ecdysozoa</taxon>
        <taxon>Arthropoda</taxon>
        <taxon>Hexapoda</taxon>
        <taxon>Insecta</taxon>
        <taxon>Pterygota</taxon>
        <taxon>Neoptera</taxon>
        <taxon>Endopterygota</taxon>
        <taxon>Diptera</taxon>
        <taxon>Nematocera</taxon>
        <taxon>Culicoidea</taxon>
        <taxon>Culicidae</taxon>
        <taxon>Anophelinae</taxon>
        <taxon>Anopheles</taxon>
    </lineage>
</organism>
<evidence type="ECO:0000313" key="2">
    <source>
        <dbReference type="EMBL" id="KFB53204.1"/>
    </source>
</evidence>
<feature type="domain" description="Nucleolus and neural progenitor protein-like N-terminal" evidence="1">
    <location>
        <begin position="4"/>
        <end position="189"/>
    </location>
</feature>
<name>A0A084WSL0_ANOSI</name>
<dbReference type="InterPro" id="IPR027951">
    <property type="entry name" value="Nepro_N"/>
</dbReference>
<evidence type="ECO:0000259" key="1">
    <source>
        <dbReference type="Pfam" id="PF14780"/>
    </source>
</evidence>
<sequence>MALWNELNLTPPTPMNKVVSLKNIQPDVLHLANTTVGMLEYFSSMRMFETSAAYVSRFCYVWRLPFRNMHGFQVMRRLDKTLHRIKGINIYWDVHGFHEFLAADNYTGKEVKLPVRSNLEYLLVRLQGLIKLFMRVVYLAKDAASYQLKLINASFFFHHNALFLSSMGELWSLARNACRKLNKFYTGLYAGLRILPEADEPWLPKDYHLPASLAKWLGSEWDQEIVPIANLPALDVRREPTLMTIMRAKEGGDEGAALEKINSIVTNVDEPFIKEESPEREVETPKRPSDDEEVVATNAKAAVTVTPAKRKLGSANPRLKAVSDGEVVDAAVRPAKRSRRFDASVLNDIKSKFHVKQFLEEDRAKRSDKLKQAITWNVSEDEFTDFYARLMKEFNRLSSGEFVSLFKKEFIQMVGEE</sequence>
<dbReference type="PANTHER" id="PTHR34761">
    <property type="entry name" value="NUCLEOLUS AND NEURAL PROGENITOR PROTEIN"/>
    <property type="match status" value="1"/>
</dbReference>
<dbReference type="VEuPathDB" id="VectorBase:ASIC021510"/>
<dbReference type="EnsemblMetazoa" id="ASIC021510-RA">
    <property type="protein sequence ID" value="ASIC021510-PA"/>
    <property type="gene ID" value="ASIC021510"/>
</dbReference>
<evidence type="ECO:0000313" key="3">
    <source>
        <dbReference type="EnsemblMetazoa" id="ASIC021510-PA"/>
    </source>
</evidence>
<dbReference type="Pfam" id="PF14780">
    <property type="entry name" value="NEPRO_N"/>
    <property type="match status" value="1"/>
</dbReference>
<accession>A0A084WSL0</accession>
<reference evidence="2 4" key="1">
    <citation type="journal article" date="2014" name="BMC Genomics">
        <title>Genome sequence of Anopheles sinensis provides insight into genetics basis of mosquito competence for malaria parasites.</title>
        <authorList>
            <person name="Zhou D."/>
            <person name="Zhang D."/>
            <person name="Ding G."/>
            <person name="Shi L."/>
            <person name="Hou Q."/>
            <person name="Ye Y."/>
            <person name="Xu Y."/>
            <person name="Zhou H."/>
            <person name="Xiong C."/>
            <person name="Li S."/>
            <person name="Yu J."/>
            <person name="Hong S."/>
            <person name="Yu X."/>
            <person name="Zou P."/>
            <person name="Chen C."/>
            <person name="Chang X."/>
            <person name="Wang W."/>
            <person name="Lv Y."/>
            <person name="Sun Y."/>
            <person name="Ma L."/>
            <person name="Shen B."/>
            <person name="Zhu C."/>
        </authorList>
    </citation>
    <scope>NUCLEOTIDE SEQUENCE [LARGE SCALE GENOMIC DNA]</scope>
</reference>
<gene>
    <name evidence="2" type="ORF">ZHAS_00021510</name>
</gene>
<dbReference type="EMBL" id="KE525415">
    <property type="protein sequence ID" value="KFB53204.1"/>
    <property type="molecule type" value="Genomic_DNA"/>
</dbReference>
<dbReference type="VEuPathDB" id="VectorBase:ASIS000699"/>